<name>A0AA38VHN0_9PEZI</name>
<feature type="compositionally biased region" description="Pro residues" evidence="2">
    <location>
        <begin position="464"/>
        <end position="474"/>
    </location>
</feature>
<feature type="domain" description="Xylanolytic transcriptional activator regulatory" evidence="3">
    <location>
        <begin position="178"/>
        <end position="251"/>
    </location>
</feature>
<dbReference type="Pfam" id="PF04082">
    <property type="entry name" value="Fungal_trans"/>
    <property type="match status" value="1"/>
</dbReference>
<keyword evidence="1" id="KW-0539">Nucleus</keyword>
<gene>
    <name evidence="4" type="ORF">NKR23_g6640</name>
</gene>
<feature type="compositionally biased region" description="Polar residues" evidence="2">
    <location>
        <begin position="492"/>
        <end position="501"/>
    </location>
</feature>
<dbReference type="InterPro" id="IPR007219">
    <property type="entry name" value="XnlR_reg_dom"/>
</dbReference>
<dbReference type="SMART" id="SM00906">
    <property type="entry name" value="Fungal_trans"/>
    <property type="match status" value="1"/>
</dbReference>
<reference evidence="4" key="1">
    <citation type="submission" date="2022-07" db="EMBL/GenBank/DDBJ databases">
        <title>Fungi with potential for degradation of polypropylene.</title>
        <authorList>
            <person name="Gostincar C."/>
        </authorList>
    </citation>
    <scope>NUCLEOTIDE SEQUENCE</scope>
    <source>
        <strain evidence="4">EXF-13308</strain>
    </source>
</reference>
<dbReference type="AlphaFoldDB" id="A0AA38VHN0"/>
<dbReference type="GO" id="GO:0006351">
    <property type="term" value="P:DNA-templated transcription"/>
    <property type="evidence" value="ECO:0007669"/>
    <property type="project" value="InterPro"/>
</dbReference>
<dbReference type="Proteomes" id="UP001174694">
    <property type="component" value="Unassembled WGS sequence"/>
</dbReference>
<sequence>MGNGVPSPDKILDATNPGRDLVEYHNGLNYLSILGEVGLDAGRAELSGLDLTDREYLTKKGVFNFPPRDSIAIFLKCYFEFVHPYLPVFNRVEFMQSYESGQYSAFLMQAILAIAALYAPAEALQSCGFTERSTAQASFFSKAAILYDFRCERSQLRMLQGSLILSSTVFSYSLDKDFRYWFHNAVRIAVKMGLHKSDIVHDMDPTTYKLCKRIWWVIYSRDVLLSFMGHQNMRMLTNNICDTPPVTEDDWDEETIPARFEPLLPALTRQEKLYFIANCNLAVIASRCLSTFKDRRENCLDDLARAFESWRNSLPHVLQLNECQPAGEAIWHTVLLATSYRFECIIYRLLRIWWQTKDPDRHWWAKKRLAAAMFELDTIIRRVVANGVLHKFPLSFKSCVPAVLALYIEVALDDSESDLTRSMARMHIIQGMLLLKQLQEFPSIQRALLAFDWVLTQKDLLSATPPPELPPNAPSLPRGGFLSDPDEKPATEQDSTAFNSTTPDLFGESGQWFEEFLGFDFLDNLELTSL</sequence>
<dbReference type="EMBL" id="JANBVO010000019">
    <property type="protein sequence ID" value="KAJ9143305.1"/>
    <property type="molecule type" value="Genomic_DNA"/>
</dbReference>
<evidence type="ECO:0000256" key="2">
    <source>
        <dbReference type="SAM" id="MobiDB-lite"/>
    </source>
</evidence>
<dbReference type="InterPro" id="IPR052761">
    <property type="entry name" value="Fungal_Detox/Toxin_TFs"/>
</dbReference>
<organism evidence="4 5">
    <name type="scientific">Pleurostoma richardsiae</name>
    <dbReference type="NCBI Taxonomy" id="41990"/>
    <lineage>
        <taxon>Eukaryota</taxon>
        <taxon>Fungi</taxon>
        <taxon>Dikarya</taxon>
        <taxon>Ascomycota</taxon>
        <taxon>Pezizomycotina</taxon>
        <taxon>Sordariomycetes</taxon>
        <taxon>Sordariomycetidae</taxon>
        <taxon>Calosphaeriales</taxon>
        <taxon>Pleurostomataceae</taxon>
        <taxon>Pleurostoma</taxon>
    </lineage>
</organism>
<dbReference type="PANTHER" id="PTHR47425">
    <property type="entry name" value="FARB-RELATED"/>
    <property type="match status" value="1"/>
</dbReference>
<evidence type="ECO:0000313" key="4">
    <source>
        <dbReference type="EMBL" id="KAJ9143305.1"/>
    </source>
</evidence>
<dbReference type="GO" id="GO:0003677">
    <property type="term" value="F:DNA binding"/>
    <property type="evidence" value="ECO:0007669"/>
    <property type="project" value="InterPro"/>
</dbReference>
<dbReference type="GO" id="GO:0008270">
    <property type="term" value="F:zinc ion binding"/>
    <property type="evidence" value="ECO:0007669"/>
    <property type="project" value="InterPro"/>
</dbReference>
<accession>A0AA38VHN0</accession>
<proteinExistence type="predicted"/>
<dbReference type="PANTHER" id="PTHR47425:SF2">
    <property type="entry name" value="FARB-RELATED"/>
    <property type="match status" value="1"/>
</dbReference>
<evidence type="ECO:0000259" key="3">
    <source>
        <dbReference type="SMART" id="SM00906"/>
    </source>
</evidence>
<feature type="region of interest" description="Disordered" evidence="2">
    <location>
        <begin position="464"/>
        <end position="501"/>
    </location>
</feature>
<protein>
    <submittedName>
        <fullName evidence="4">Fusaric acid cluster transcription factor FUB12</fullName>
    </submittedName>
</protein>
<keyword evidence="5" id="KW-1185">Reference proteome</keyword>
<dbReference type="CDD" id="cd12148">
    <property type="entry name" value="fungal_TF_MHR"/>
    <property type="match status" value="1"/>
</dbReference>
<comment type="caution">
    <text evidence="4">The sequence shown here is derived from an EMBL/GenBank/DDBJ whole genome shotgun (WGS) entry which is preliminary data.</text>
</comment>
<evidence type="ECO:0000256" key="1">
    <source>
        <dbReference type="ARBA" id="ARBA00023242"/>
    </source>
</evidence>
<evidence type="ECO:0000313" key="5">
    <source>
        <dbReference type="Proteomes" id="UP001174694"/>
    </source>
</evidence>